<keyword evidence="1" id="KW-0472">Membrane</keyword>
<dbReference type="OrthoDB" id="5336013at2"/>
<dbReference type="eggNOG" id="ENOG5033DEZ">
    <property type="taxonomic scope" value="Bacteria"/>
</dbReference>
<dbReference type="Pfam" id="PF14110">
    <property type="entry name" value="DUF4282"/>
    <property type="match status" value="1"/>
</dbReference>
<name>E4U2J1_SULKY</name>
<sequence>MEFLSFETFVSVPLLIAVYYAGAFLVPVLLFFQRKKLFAYARIANEKLRFGRVKWVLLLTFAFVVFQIFWRMMFEMIIGYFQMRDYLQQLTG</sequence>
<dbReference type="EMBL" id="CP002355">
    <property type="protein sequence ID" value="ADR34678.1"/>
    <property type="molecule type" value="Genomic_DNA"/>
</dbReference>
<dbReference type="STRING" id="709032.Sulku_2018"/>
<proteinExistence type="predicted"/>
<protein>
    <recommendedName>
        <fullName evidence="4">DUF4282 domain-containing protein</fullName>
    </recommendedName>
</protein>
<organism evidence="2 3">
    <name type="scientific">Sulfuricurvum kujiense (strain ATCC BAA-921 / DSM 16994 / JCM 11577 / YK-1)</name>
    <dbReference type="NCBI Taxonomy" id="709032"/>
    <lineage>
        <taxon>Bacteria</taxon>
        <taxon>Pseudomonadati</taxon>
        <taxon>Campylobacterota</taxon>
        <taxon>Epsilonproteobacteria</taxon>
        <taxon>Campylobacterales</taxon>
        <taxon>Sulfurimonadaceae</taxon>
        <taxon>Sulfuricurvum</taxon>
    </lineage>
</organism>
<keyword evidence="3" id="KW-1185">Reference proteome</keyword>
<dbReference type="RefSeq" id="WP_013460875.1">
    <property type="nucleotide sequence ID" value="NC_014762.1"/>
</dbReference>
<keyword evidence="1" id="KW-0812">Transmembrane</keyword>
<evidence type="ECO:0000256" key="1">
    <source>
        <dbReference type="SAM" id="Phobius"/>
    </source>
</evidence>
<dbReference type="KEGG" id="sku:Sulku_2018"/>
<evidence type="ECO:0000313" key="3">
    <source>
        <dbReference type="Proteomes" id="UP000008721"/>
    </source>
</evidence>
<dbReference type="AlphaFoldDB" id="E4U2J1"/>
<reference evidence="2 3" key="1">
    <citation type="journal article" date="2012" name="Stand. Genomic Sci.">
        <title>Complete genome sequence of the sulfur compounds oxidizing chemolithoautotroph Sulfuricurvum kujiense type strain (YK-1(T)).</title>
        <authorList>
            <person name="Han C."/>
            <person name="Kotsyurbenko O."/>
            <person name="Chertkov O."/>
            <person name="Held B."/>
            <person name="Lapidus A."/>
            <person name="Nolan M."/>
            <person name="Lucas S."/>
            <person name="Hammon N."/>
            <person name="Deshpande S."/>
            <person name="Cheng J.F."/>
            <person name="Tapia R."/>
            <person name="Goodwin L.A."/>
            <person name="Pitluck S."/>
            <person name="Liolios K."/>
            <person name="Pagani I."/>
            <person name="Ivanova N."/>
            <person name="Mavromatis K."/>
            <person name="Mikhailova N."/>
            <person name="Pati A."/>
            <person name="Chen A."/>
            <person name="Palaniappan K."/>
            <person name="Land M."/>
            <person name="Hauser L."/>
            <person name="Chang Y.J."/>
            <person name="Jeffries C.D."/>
            <person name="Brambilla E.M."/>
            <person name="Rohde M."/>
            <person name="Spring S."/>
            <person name="Sikorski J."/>
            <person name="Goker M."/>
            <person name="Woyke T."/>
            <person name="Bristow J."/>
            <person name="Eisen J.A."/>
            <person name="Markowitz V."/>
            <person name="Hugenholtz P."/>
            <person name="Kyrpides N.C."/>
            <person name="Klenk H.P."/>
            <person name="Detter J.C."/>
        </authorList>
    </citation>
    <scope>NUCLEOTIDE SEQUENCE [LARGE SCALE GENOMIC DNA]</scope>
    <source>
        <strain evidence="3">ATCC BAA-921 / DSM 16994 / JCM 11577 / YK-1</strain>
    </source>
</reference>
<gene>
    <name evidence="2" type="ordered locus">Sulku_2018</name>
</gene>
<feature type="transmembrane region" description="Helical" evidence="1">
    <location>
        <begin position="12"/>
        <end position="32"/>
    </location>
</feature>
<evidence type="ECO:0000313" key="2">
    <source>
        <dbReference type="EMBL" id="ADR34678.1"/>
    </source>
</evidence>
<dbReference type="InterPro" id="IPR025557">
    <property type="entry name" value="DUF4282"/>
</dbReference>
<feature type="transmembrane region" description="Helical" evidence="1">
    <location>
        <begin position="53"/>
        <end position="73"/>
    </location>
</feature>
<dbReference type="Proteomes" id="UP000008721">
    <property type="component" value="Chromosome"/>
</dbReference>
<dbReference type="HOGENOM" id="CLU_171786_0_0_7"/>
<accession>E4U2J1</accession>
<keyword evidence="1" id="KW-1133">Transmembrane helix</keyword>
<evidence type="ECO:0008006" key="4">
    <source>
        <dbReference type="Google" id="ProtNLM"/>
    </source>
</evidence>